<proteinExistence type="predicted"/>
<protein>
    <recommendedName>
        <fullName evidence="3">DUF3179 domain-containing protein</fullName>
    </recommendedName>
</protein>
<evidence type="ECO:0000313" key="1">
    <source>
        <dbReference type="EMBL" id="MDR6227213.1"/>
    </source>
</evidence>
<comment type="caution">
    <text evidence="1">The sequence shown here is derived from an EMBL/GenBank/DDBJ whole genome shotgun (WGS) entry which is preliminary data.</text>
</comment>
<sequence length="304" mass="34598">MLQPEEFDVGRITWGDTVFERFDVDQANPLKDLVRRRRMRPADKVLVVERAGKRLAFSLYQMTYHHVAQGELAGQPFILSFCAICHSATTMVPVLDDGKLYHFTCVGVYNGMALLRDDETGSYWDHISGECLHGPNKGEVMELIPVEHITVEQALKRWPDLKISYSIQPWHRRWILEPVMNLFGDRGIFPPKFRLSMGKKDTRLPEMVSGLGVHTKKTKRFYTIGTIQEAGGELKDRVDGRPVTVSLSLDGYPQAVFDGSEEKPMQLYCRWYGFSFTFPGCELFGEPPEAKEETAASAEKTESK</sequence>
<gene>
    <name evidence="1" type="ORF">JOE21_003228</name>
</gene>
<keyword evidence="2" id="KW-1185">Reference proteome</keyword>
<name>A0ABU1IR64_9BACL</name>
<dbReference type="RefSeq" id="WP_309868152.1">
    <property type="nucleotide sequence ID" value="NZ_JAVDQG010000008.1"/>
</dbReference>
<dbReference type="InterPro" id="IPR021516">
    <property type="entry name" value="DUF3179"/>
</dbReference>
<dbReference type="Proteomes" id="UP001185012">
    <property type="component" value="Unassembled WGS sequence"/>
</dbReference>
<dbReference type="EMBL" id="JAVDQG010000008">
    <property type="protein sequence ID" value="MDR6227213.1"/>
    <property type="molecule type" value="Genomic_DNA"/>
</dbReference>
<evidence type="ECO:0008006" key="3">
    <source>
        <dbReference type="Google" id="ProtNLM"/>
    </source>
</evidence>
<accession>A0ABU1IR64</accession>
<organism evidence="1 2">
    <name type="scientific">Desmospora profundinema</name>
    <dbReference type="NCBI Taxonomy" id="1571184"/>
    <lineage>
        <taxon>Bacteria</taxon>
        <taxon>Bacillati</taxon>
        <taxon>Bacillota</taxon>
        <taxon>Bacilli</taxon>
        <taxon>Bacillales</taxon>
        <taxon>Thermoactinomycetaceae</taxon>
        <taxon>Desmospora</taxon>
    </lineage>
</organism>
<dbReference type="Pfam" id="PF11376">
    <property type="entry name" value="DUF3179"/>
    <property type="match status" value="1"/>
</dbReference>
<reference evidence="1 2" key="1">
    <citation type="submission" date="2023-07" db="EMBL/GenBank/DDBJ databases">
        <title>Genomic Encyclopedia of Type Strains, Phase IV (KMG-IV): sequencing the most valuable type-strain genomes for metagenomic binning, comparative biology and taxonomic classification.</title>
        <authorList>
            <person name="Goeker M."/>
        </authorList>
    </citation>
    <scope>NUCLEOTIDE SEQUENCE [LARGE SCALE GENOMIC DNA]</scope>
    <source>
        <strain evidence="1 2">DSM 45903</strain>
    </source>
</reference>
<evidence type="ECO:0000313" key="2">
    <source>
        <dbReference type="Proteomes" id="UP001185012"/>
    </source>
</evidence>